<dbReference type="NCBIfam" id="TIGR03373">
    <property type="entry name" value="VI_minor_4"/>
    <property type="match status" value="1"/>
</dbReference>
<keyword evidence="1" id="KW-1133">Transmembrane helix</keyword>
<feature type="transmembrane region" description="Helical" evidence="1">
    <location>
        <begin position="438"/>
        <end position="460"/>
    </location>
</feature>
<dbReference type="InterPro" id="IPR017748">
    <property type="entry name" value="TagF"/>
</dbReference>
<evidence type="ECO:0000313" key="7">
    <source>
        <dbReference type="Proteomes" id="UP000447355"/>
    </source>
</evidence>
<dbReference type="Pfam" id="PF21070">
    <property type="entry name" value="IcmF_helical"/>
    <property type="match status" value="1"/>
</dbReference>
<dbReference type="NCBIfam" id="TIGR03348">
    <property type="entry name" value="VI_IcmF"/>
    <property type="match status" value="1"/>
</dbReference>
<sequence length="1601" mass="177109">MMQKTWQFLTTRNSLIVIGWVAFAACLLIASAIFEWPASVAWTVLAIALLFGAIVWLWRRRRKQRAAAQLGDMLEQQVNKAPAKTDPAQRQETDVIRKRLLDAIATIKGSKIGQFSGNAALYELPWYMVIGNPAAGKSTAIASSGLQFPFADTKIVQGVGGTRNCDWFFTTDGILLDTAGRYSVVDEDRGEWFGFLDLLKKYRKKAPINGVIIAVSVAELTRNRPEFAINLAKNLRQRVQELTERLEVHAPVYVVFTKADLITGFNEFFQDAERGERDKIWGATLPYSQSTTSEQILDQFDARFDELYDGLKDLSQANMALQWRERMPSGVFTFPLEFSSIKPSLRAFIATLFEENPFQFKPVFRGFYFTSALQEGESVSASSHRVAQRFDLKLQPREHEESHQQQGYFLLNLFRKVIFADKDLVAQYASPAKTRVRYAAFFAATAFVGLALAGWSWSYMNNRQLVANVQADLDQAIKVQQNRMDLQSRFQALEILQDRIEQLDSYREHRPLSLGLGLYQGDLLDRKLREEYFAGVREVMLKPVGQSLEAFLGEVNSGAAQLQPMSKPVTAAATGAPATDATAAAPVNNGATQFKDSSPANAEDAYNALKTYLMLSDKSRAEAGHLNDQLTRFWRVWLDGNRGAMPREQMIRSAERMISFYLSQINDTSWPQIDGKLALVDQTRDNLRRVVRGMPARERVYADVKARAATRFPSMTVARIVGEQDKELVLGSYAIPGSFTRQAWEGFVQEAFRDAANREMQSADWVLKTSSKDDLTLEGSPEQIQKSLVELYKNDYAKEWEKFVQGVTIRDLQTFENAAAAMNRLGDPQTSPLNKLVTTVYEQTSWDNPSLLDAGLQRAQRGVTGWFRETILRQKPSQININVASTSSTPNAPLPLGPVGREFSGVARLVVAKDRDASLMRGYVDQMSKLRTRFNQIKNQGDPGPGAKQLMQQTLDGTGSELADALKYVDEQMLIGMTDAQKMAIRPILVRPLMQTFAVIVKPTEAEINKVWVAQVLQPFSKNLALKYPFATESRAEASNAEIGEIFGPDGAIAKFFNTTIGPLVVRRGDSLSAKTWADMGINLAPPVVAAFPNWIAPLSAAGVANTAASSGGEAQTKFDLQALSATGATEFTIEIDGQSLRWRGQPQPWVHMAWPNPQGVPGSKITAITPEGRNVVLLNEPGHFGLKKMIDAANRKRKDNGAFELSWDNAGVVVTANLKIVATEQAPAPQPVQAAQGFKRLRLPESIIAAAPALEACAADTHRGSGHHGSHSMSRGVTPISVGYFGKIPTRGDFVKGSDSPALIKVLDDWLSHAMDLLSTDARWKLNYDAAAPLHFAFVGPRRRHAIAGHIVASSDQSSRRYPFLMMGSMEVSEPTAFVENAPLVLTRMWNRLEALTAGVREASDPTLPLQSAANHMIELDLRAAAYDAAFEDFLELQTVGALDAMLAQTGFKGTARQILLALGMLLQPVMASSSSRLEKSLLLPLPTDPMYRNLVAAFWMHLITPFLARADFELALFVTRIDQRPAMIVGFSGASAQTLRAIVDPQAGFDHHIDFEQLDWVEEQIDSDYGIKKLSTYLAQANLSLKSALDSVGAAFIGT</sequence>
<evidence type="ECO:0000259" key="2">
    <source>
        <dbReference type="Pfam" id="PF06744"/>
    </source>
</evidence>
<dbReference type="Pfam" id="PF06744">
    <property type="entry name" value="IcmF_C"/>
    <property type="match status" value="1"/>
</dbReference>
<dbReference type="InterPro" id="IPR017731">
    <property type="entry name" value="TssM1-like"/>
</dbReference>
<dbReference type="InterPro" id="IPR048677">
    <property type="entry name" value="TssM1_hel"/>
</dbReference>
<accession>A0A845GVJ5</accession>
<proteinExistence type="predicted"/>
<comment type="caution">
    <text evidence="6">The sequence shown here is derived from an EMBL/GenBank/DDBJ whole genome shotgun (WGS) entry which is preliminary data.</text>
</comment>
<keyword evidence="1" id="KW-0812">Transmembrane</keyword>
<name>A0A845GVJ5_9BURK</name>
<dbReference type="Gene3D" id="3.40.1730.10">
    <property type="entry name" value="pa0076 domain"/>
    <property type="match status" value="1"/>
</dbReference>
<gene>
    <name evidence="6" type="primary">tssM</name>
    <name evidence="6" type="ORF">GTP90_22835</name>
</gene>
<evidence type="ECO:0000259" key="3">
    <source>
        <dbReference type="Pfam" id="PF06761"/>
    </source>
</evidence>
<dbReference type="PANTHER" id="PTHR36153:SF1">
    <property type="entry name" value="TYPE VI SECRETION SYSTEM COMPONENT TSSM1"/>
    <property type="match status" value="1"/>
</dbReference>
<dbReference type="EMBL" id="WWCX01000051">
    <property type="protein sequence ID" value="MYM96697.1"/>
    <property type="molecule type" value="Genomic_DNA"/>
</dbReference>
<dbReference type="InterPro" id="IPR025743">
    <property type="entry name" value="TssM1_N"/>
</dbReference>
<dbReference type="InterPro" id="IPR010623">
    <property type="entry name" value="IcmF_C"/>
</dbReference>
<feature type="domain" description="IcmF-related" evidence="3">
    <location>
        <begin position="491"/>
        <end position="845"/>
    </location>
</feature>
<feature type="transmembrane region" description="Helical" evidence="1">
    <location>
        <begin position="12"/>
        <end position="34"/>
    </location>
</feature>
<dbReference type="Pfam" id="PF09867">
    <property type="entry name" value="TagF_N"/>
    <property type="match status" value="1"/>
</dbReference>
<keyword evidence="1" id="KW-0472">Membrane</keyword>
<dbReference type="InterPro" id="IPR027417">
    <property type="entry name" value="P-loop_NTPase"/>
</dbReference>
<feature type="domain" description="Type VI secretion system IcmF C-terminal" evidence="2">
    <location>
        <begin position="1119"/>
        <end position="1221"/>
    </location>
</feature>
<dbReference type="InterPro" id="IPR053156">
    <property type="entry name" value="T6SS_TssM-like"/>
</dbReference>
<organism evidence="6 7">
    <name type="scientific">Duganella vulcania</name>
    <dbReference type="NCBI Taxonomy" id="2692166"/>
    <lineage>
        <taxon>Bacteria</taxon>
        <taxon>Pseudomonadati</taxon>
        <taxon>Pseudomonadota</taxon>
        <taxon>Betaproteobacteria</taxon>
        <taxon>Burkholderiales</taxon>
        <taxon>Oxalobacteraceae</taxon>
        <taxon>Telluria group</taxon>
        <taxon>Duganella</taxon>
    </lineage>
</organism>
<feature type="transmembrane region" description="Helical" evidence="1">
    <location>
        <begin position="40"/>
        <end position="58"/>
    </location>
</feature>
<dbReference type="InterPro" id="IPR009612">
    <property type="entry name" value="IcmF-rel"/>
</dbReference>
<dbReference type="Pfam" id="PF06761">
    <property type="entry name" value="IcmF-related"/>
    <property type="match status" value="1"/>
</dbReference>
<dbReference type="Proteomes" id="UP000447355">
    <property type="component" value="Unassembled WGS sequence"/>
</dbReference>
<dbReference type="InterPro" id="IPR038225">
    <property type="entry name" value="TagF_sf"/>
</dbReference>
<protein>
    <submittedName>
        <fullName evidence="6">Type VI secretion system membrane subunit TssM</fullName>
    </submittedName>
</protein>
<evidence type="ECO:0000313" key="6">
    <source>
        <dbReference type="EMBL" id="MYM96697.1"/>
    </source>
</evidence>
<evidence type="ECO:0000259" key="5">
    <source>
        <dbReference type="Pfam" id="PF21070"/>
    </source>
</evidence>
<feature type="domain" description="Type VI secretion system component TssM1 helical" evidence="5">
    <location>
        <begin position="1003"/>
        <end position="1092"/>
    </location>
</feature>
<feature type="domain" description="Type VI secretion system component TssM1 N-terminal" evidence="4">
    <location>
        <begin position="187"/>
        <end position="443"/>
    </location>
</feature>
<evidence type="ECO:0000256" key="1">
    <source>
        <dbReference type="SAM" id="Phobius"/>
    </source>
</evidence>
<dbReference type="SUPFAM" id="SSF52540">
    <property type="entry name" value="P-loop containing nucleoside triphosphate hydrolases"/>
    <property type="match status" value="1"/>
</dbReference>
<evidence type="ECO:0000259" key="4">
    <source>
        <dbReference type="Pfam" id="PF14331"/>
    </source>
</evidence>
<dbReference type="PROSITE" id="PS51257">
    <property type="entry name" value="PROKAR_LIPOPROTEIN"/>
    <property type="match status" value="1"/>
</dbReference>
<dbReference type="PANTHER" id="PTHR36153">
    <property type="entry name" value="INNER MEMBRANE PROTEIN-RELATED"/>
    <property type="match status" value="1"/>
</dbReference>
<reference evidence="6" key="1">
    <citation type="submission" date="2019-12" db="EMBL/GenBank/DDBJ databases">
        <title>Novel species isolated from a subtropical stream in China.</title>
        <authorList>
            <person name="Lu H."/>
        </authorList>
    </citation>
    <scope>NUCLEOTIDE SEQUENCE [LARGE SCALE GENOMIC DNA]</scope>
    <source>
        <strain evidence="6">FT81W</strain>
    </source>
</reference>
<dbReference type="Gene3D" id="3.40.50.300">
    <property type="entry name" value="P-loop containing nucleotide triphosphate hydrolases"/>
    <property type="match status" value="1"/>
</dbReference>
<dbReference type="Pfam" id="PF14331">
    <property type="entry name" value="IcmF-related_N"/>
    <property type="match status" value="1"/>
</dbReference>